<proteinExistence type="predicted"/>
<sequence>MDTFPASADLGRLASFVLMVMTMSGATDALCEEGPIFTTTADKIDEADLQLKAWNQGVRAYYLIEPCRFMFHLPPVGELWSVIGQNGRHQWKQTRQPASAGTLAAIAAVGGGGGGGGGGDLLK</sequence>
<name>A0A0V0XXX2_TRIPS</name>
<keyword evidence="1" id="KW-0732">Signal</keyword>
<reference evidence="5 6" key="1">
    <citation type="submission" date="2015-01" db="EMBL/GenBank/DDBJ databases">
        <title>Evolution of Trichinella species and genotypes.</title>
        <authorList>
            <person name="Korhonen P.K."/>
            <person name="Edoardo P."/>
            <person name="Giuseppe L.R."/>
            <person name="Gasser R.B."/>
        </authorList>
    </citation>
    <scope>NUCLEOTIDE SEQUENCE [LARGE SCALE GENOMIC DNA]</scope>
    <source>
        <strain evidence="2">ISS141</strain>
        <strain evidence="4">ISS176</strain>
        <strain evidence="3">ISS588</strain>
    </source>
</reference>
<organism evidence="2 6">
    <name type="scientific">Trichinella pseudospiralis</name>
    <name type="common">Parasitic roundworm</name>
    <dbReference type="NCBI Taxonomy" id="6337"/>
    <lineage>
        <taxon>Eukaryota</taxon>
        <taxon>Metazoa</taxon>
        <taxon>Ecdysozoa</taxon>
        <taxon>Nematoda</taxon>
        <taxon>Enoplea</taxon>
        <taxon>Dorylaimia</taxon>
        <taxon>Trichinellida</taxon>
        <taxon>Trichinellidae</taxon>
        <taxon>Trichinella</taxon>
    </lineage>
</organism>
<evidence type="ECO:0000313" key="3">
    <source>
        <dbReference type="EMBL" id="KRZ20370.1"/>
    </source>
</evidence>
<evidence type="ECO:0000256" key="1">
    <source>
        <dbReference type="SAM" id="SignalP"/>
    </source>
</evidence>
<dbReference type="Proteomes" id="UP000054826">
    <property type="component" value="Unassembled WGS sequence"/>
</dbReference>
<dbReference type="Proteomes" id="UP000054805">
    <property type="component" value="Unassembled WGS sequence"/>
</dbReference>
<evidence type="ECO:0000313" key="5">
    <source>
        <dbReference type="Proteomes" id="UP000054805"/>
    </source>
</evidence>
<evidence type="ECO:0000313" key="6">
    <source>
        <dbReference type="Proteomes" id="UP000054815"/>
    </source>
</evidence>
<protein>
    <submittedName>
        <fullName evidence="2">Uncharacterized protein</fullName>
    </submittedName>
</protein>
<gene>
    <name evidence="3" type="ORF">T4B_10031</name>
    <name evidence="4" type="ORF">T4C_5192</name>
    <name evidence="2" type="ORF">T4E_3182</name>
</gene>
<evidence type="ECO:0000313" key="2">
    <source>
        <dbReference type="EMBL" id="KRX92699.1"/>
    </source>
</evidence>
<keyword evidence="5" id="KW-1185">Reference proteome</keyword>
<dbReference type="AlphaFoldDB" id="A0A0V0XXX2"/>
<dbReference type="EMBL" id="JYDU01000105">
    <property type="protein sequence ID" value="KRX92699.1"/>
    <property type="molecule type" value="Genomic_DNA"/>
</dbReference>
<feature type="chain" id="PRO_5010442734" evidence="1">
    <location>
        <begin position="30"/>
        <end position="123"/>
    </location>
</feature>
<accession>A0A0V0XXX2</accession>
<comment type="caution">
    <text evidence="2">The sequence shown here is derived from an EMBL/GenBank/DDBJ whole genome shotgun (WGS) entry which is preliminary data.</text>
</comment>
<feature type="signal peptide" evidence="1">
    <location>
        <begin position="1"/>
        <end position="29"/>
    </location>
</feature>
<dbReference type="Proteomes" id="UP000054815">
    <property type="component" value="Unassembled WGS sequence"/>
</dbReference>
<dbReference type="EMBL" id="JYDV01000042">
    <property type="protein sequence ID" value="KRZ38762.1"/>
    <property type="molecule type" value="Genomic_DNA"/>
</dbReference>
<evidence type="ECO:0000313" key="4">
    <source>
        <dbReference type="EMBL" id="KRZ38762.1"/>
    </source>
</evidence>
<dbReference type="EMBL" id="JYDS01000242">
    <property type="protein sequence ID" value="KRZ20370.1"/>
    <property type="molecule type" value="Genomic_DNA"/>
</dbReference>